<dbReference type="Proteomes" id="UP000014975">
    <property type="component" value="Unassembled WGS sequence"/>
</dbReference>
<dbReference type="Pfam" id="PF11899">
    <property type="entry name" value="DUF3419"/>
    <property type="match status" value="1"/>
</dbReference>
<proteinExistence type="predicted"/>
<dbReference type="eggNOG" id="COG5379">
    <property type="taxonomic scope" value="Bacteria"/>
</dbReference>
<dbReference type="STRING" id="1121439.dsat_1205"/>
<dbReference type="AlphaFoldDB" id="S7UFS1"/>
<keyword evidence="2" id="KW-1185">Reference proteome</keyword>
<accession>S7UFS1</accession>
<dbReference type="PATRIC" id="fig|1121439.3.peg.2589"/>
<dbReference type="EMBL" id="ATHI01000030">
    <property type="protein sequence ID" value="EPR31078.1"/>
    <property type="molecule type" value="Genomic_DNA"/>
</dbReference>
<sequence>MFKSLHDRFFRLVHQGRLIYNCCWEDPALDRDLLELGPDARVVVITSAGCNALEYLLDDPARVDCVDMNYRQNALLELKKALILHAGHYQLWALFGRGADRDHERIYSSVRRHLPDFAKDFWDRKIGWFSPEGRGSFYYRGAAGDVAYAVSRLLWKLRPELRTLAMELLEAKDRQEQERVFAAIEPRLWSRVLSGIVRQPWLMAFLGVPRPQIDLIVREHPDGLAGFVRDRLRHVLTRVPIDENYFWRVYLTGSYTPACCPNYLKPENFEVLRERVARVHTHTDSLSGFLRANEGAYSHFVLLDHQDWMARHVPLALREEWGLILERALTGARVLLRSAGGRVDFIPEEALARLAFRPDLTEPAHPLDRVGTYGSQHLAEVG</sequence>
<dbReference type="PANTHER" id="PTHR47473">
    <property type="entry name" value="BTA1P"/>
    <property type="match status" value="1"/>
</dbReference>
<evidence type="ECO:0000313" key="2">
    <source>
        <dbReference type="Proteomes" id="UP000014975"/>
    </source>
</evidence>
<reference evidence="1 2" key="1">
    <citation type="journal article" date="2013" name="Genome Announc.">
        <title>Draft genome sequences for three mercury-methylating, sulfate-reducing bacteria.</title>
        <authorList>
            <person name="Brown S.D."/>
            <person name="Hurt R.A.Jr."/>
            <person name="Gilmour C.C."/>
            <person name="Elias D.A."/>
        </authorList>
    </citation>
    <scope>NUCLEOTIDE SEQUENCE [LARGE SCALE GENOMIC DNA]</scope>
    <source>
        <strain evidence="1 2">DSM 16529</strain>
    </source>
</reference>
<evidence type="ECO:0000313" key="1">
    <source>
        <dbReference type="EMBL" id="EPR31078.1"/>
    </source>
</evidence>
<name>S7UFS1_9BACT</name>
<organism evidence="1 2">
    <name type="scientific">Alkalidesulfovibrio alkalitolerans DSM 16529</name>
    <dbReference type="NCBI Taxonomy" id="1121439"/>
    <lineage>
        <taxon>Bacteria</taxon>
        <taxon>Pseudomonadati</taxon>
        <taxon>Thermodesulfobacteriota</taxon>
        <taxon>Desulfovibrionia</taxon>
        <taxon>Desulfovibrionales</taxon>
        <taxon>Desulfovibrionaceae</taxon>
        <taxon>Alkalidesulfovibrio</taxon>
    </lineage>
</organism>
<gene>
    <name evidence="1" type="ORF">dsat_1205</name>
</gene>
<comment type="caution">
    <text evidence="1">The sequence shown here is derived from an EMBL/GenBank/DDBJ whole genome shotgun (WGS) entry which is preliminary data.</text>
</comment>
<protein>
    <recommendedName>
        <fullName evidence="3">S-adenosylmethionine:diacylglycerol 3-amino-3-carboxypropyl transferase-like protein</fullName>
    </recommendedName>
</protein>
<dbReference type="OrthoDB" id="1522784at2"/>
<evidence type="ECO:0008006" key="3">
    <source>
        <dbReference type="Google" id="ProtNLM"/>
    </source>
</evidence>
<dbReference type="InterPro" id="IPR021829">
    <property type="entry name" value="DUF3419"/>
</dbReference>
<dbReference type="PANTHER" id="PTHR47473:SF1">
    <property type="entry name" value="METHYLTRANSFERASE DOMAIN-CONTAINING PROTEIN"/>
    <property type="match status" value="1"/>
</dbReference>
<dbReference type="RefSeq" id="WP_020887902.1">
    <property type="nucleotide sequence ID" value="NZ_ATHI01000030.1"/>
</dbReference>